<keyword evidence="3" id="KW-1185">Reference proteome</keyword>
<dbReference type="EMBL" id="JAWDGP010004149">
    <property type="protein sequence ID" value="KAK3767428.1"/>
    <property type="molecule type" value="Genomic_DNA"/>
</dbReference>
<protein>
    <submittedName>
        <fullName evidence="2">Uncharacterized protein</fullName>
    </submittedName>
</protein>
<comment type="caution">
    <text evidence="2">The sequence shown here is derived from an EMBL/GenBank/DDBJ whole genome shotgun (WGS) entry which is preliminary data.</text>
</comment>
<dbReference type="Proteomes" id="UP001283361">
    <property type="component" value="Unassembled WGS sequence"/>
</dbReference>
<dbReference type="AlphaFoldDB" id="A0AAE1DFE4"/>
<evidence type="ECO:0000256" key="1">
    <source>
        <dbReference type="SAM" id="MobiDB-lite"/>
    </source>
</evidence>
<gene>
    <name evidence="2" type="ORF">RRG08_032103</name>
</gene>
<name>A0AAE1DFE4_9GAST</name>
<proteinExistence type="predicted"/>
<organism evidence="2 3">
    <name type="scientific">Elysia crispata</name>
    <name type="common">lettuce slug</name>
    <dbReference type="NCBI Taxonomy" id="231223"/>
    <lineage>
        <taxon>Eukaryota</taxon>
        <taxon>Metazoa</taxon>
        <taxon>Spiralia</taxon>
        <taxon>Lophotrochozoa</taxon>
        <taxon>Mollusca</taxon>
        <taxon>Gastropoda</taxon>
        <taxon>Heterobranchia</taxon>
        <taxon>Euthyneura</taxon>
        <taxon>Panpulmonata</taxon>
        <taxon>Sacoglossa</taxon>
        <taxon>Placobranchoidea</taxon>
        <taxon>Plakobranchidae</taxon>
        <taxon>Elysia</taxon>
    </lineage>
</organism>
<accession>A0AAE1DFE4</accession>
<evidence type="ECO:0000313" key="3">
    <source>
        <dbReference type="Proteomes" id="UP001283361"/>
    </source>
</evidence>
<reference evidence="2" key="1">
    <citation type="journal article" date="2023" name="G3 (Bethesda)">
        <title>A reference genome for the long-term kleptoplast-retaining sea slug Elysia crispata morphotype clarki.</title>
        <authorList>
            <person name="Eastman K.E."/>
            <person name="Pendleton A.L."/>
            <person name="Shaikh M.A."/>
            <person name="Suttiyut T."/>
            <person name="Ogas R."/>
            <person name="Tomko P."/>
            <person name="Gavelis G."/>
            <person name="Widhalm J.R."/>
            <person name="Wisecaver J.H."/>
        </authorList>
    </citation>
    <scope>NUCLEOTIDE SEQUENCE</scope>
    <source>
        <strain evidence="2">ECLA1</strain>
    </source>
</reference>
<feature type="region of interest" description="Disordered" evidence="1">
    <location>
        <begin position="116"/>
        <end position="140"/>
    </location>
</feature>
<evidence type="ECO:0000313" key="2">
    <source>
        <dbReference type="EMBL" id="KAK3767428.1"/>
    </source>
</evidence>
<sequence>MFSCTSTLSASSTEEGSFSIRNLKGILVVDFEDVFSLPNCFRCHKPHRQVYQYIINIVQKFVDLRSNLIHPSSSPASTWNDADLNFTIEINRVLVFLPVYHCSSYLYRKSPQHSARTLGNHHSSRSLSYRPGMSSQHSSV</sequence>